<accession>A0AAD6WU34</accession>
<reference evidence="2" key="1">
    <citation type="submission" date="2023-03" db="EMBL/GenBank/DDBJ databases">
        <title>Massive genome expansion in bonnet fungi (Mycena s.s.) driven by repeated elements and novel gene families across ecological guilds.</title>
        <authorList>
            <consortium name="Lawrence Berkeley National Laboratory"/>
            <person name="Harder C.B."/>
            <person name="Miyauchi S."/>
            <person name="Viragh M."/>
            <person name="Kuo A."/>
            <person name="Thoen E."/>
            <person name="Andreopoulos B."/>
            <person name="Lu D."/>
            <person name="Skrede I."/>
            <person name="Drula E."/>
            <person name="Henrissat B."/>
            <person name="Morin E."/>
            <person name="Kohler A."/>
            <person name="Barry K."/>
            <person name="LaButti K."/>
            <person name="Morin E."/>
            <person name="Salamov A."/>
            <person name="Lipzen A."/>
            <person name="Mereny Z."/>
            <person name="Hegedus B."/>
            <person name="Baldrian P."/>
            <person name="Stursova M."/>
            <person name="Weitz H."/>
            <person name="Taylor A."/>
            <person name="Grigoriev I.V."/>
            <person name="Nagy L.G."/>
            <person name="Martin F."/>
            <person name="Kauserud H."/>
        </authorList>
    </citation>
    <scope>NUCLEOTIDE SEQUENCE</scope>
    <source>
        <strain evidence="2">CBHHK200</strain>
    </source>
</reference>
<feature type="compositionally biased region" description="Pro residues" evidence="1">
    <location>
        <begin position="736"/>
        <end position="763"/>
    </location>
</feature>
<dbReference type="EMBL" id="JARJCM010000126">
    <property type="protein sequence ID" value="KAJ7027248.1"/>
    <property type="molecule type" value="Genomic_DNA"/>
</dbReference>
<name>A0AAD6WU34_9AGAR</name>
<feature type="compositionally biased region" description="Basic and acidic residues" evidence="1">
    <location>
        <begin position="622"/>
        <end position="646"/>
    </location>
</feature>
<feature type="compositionally biased region" description="Polar residues" evidence="1">
    <location>
        <begin position="780"/>
        <end position="789"/>
    </location>
</feature>
<feature type="region of interest" description="Disordered" evidence="1">
    <location>
        <begin position="274"/>
        <end position="293"/>
    </location>
</feature>
<feature type="compositionally biased region" description="Basic residues" evidence="1">
    <location>
        <begin position="695"/>
        <end position="706"/>
    </location>
</feature>
<comment type="caution">
    <text evidence="2">The sequence shown here is derived from an EMBL/GenBank/DDBJ whole genome shotgun (WGS) entry which is preliminary data.</text>
</comment>
<feature type="region of interest" description="Disordered" evidence="1">
    <location>
        <begin position="580"/>
        <end position="602"/>
    </location>
</feature>
<organism evidence="2 3">
    <name type="scientific">Mycena alexandri</name>
    <dbReference type="NCBI Taxonomy" id="1745969"/>
    <lineage>
        <taxon>Eukaryota</taxon>
        <taxon>Fungi</taxon>
        <taxon>Dikarya</taxon>
        <taxon>Basidiomycota</taxon>
        <taxon>Agaricomycotina</taxon>
        <taxon>Agaricomycetes</taxon>
        <taxon>Agaricomycetidae</taxon>
        <taxon>Agaricales</taxon>
        <taxon>Marasmiineae</taxon>
        <taxon>Mycenaceae</taxon>
        <taxon>Mycena</taxon>
    </lineage>
</organism>
<sequence>MISQVNQYRTYVIFGDTVGGVERKWARESYRSAVEVWSMVHSVSVDVLESSWHFNEPEIVVNHQRRAHALRILACALEAQGDTSHMEPPAMAVAPTRALVVVLTLNFDFGTVTTFWAPMFREYWKEFPWRLAVHIDPHGAMIIDTEPLCDRDLDARTVVQLQTQSRIRAWFNKKRILRARAAARVAPPSYPKFRTRSVVYCLSVCSIKYIVTHFLISVVRNEKSKEFSQLSQAPADMADQPFSASTNPTHRTFPIMSGRGFEIIRPGSWWKDFHEQKRRRKEQASAQRLELAPGQQQSPIYTFVPGRDAPLVSFVQNDGTIRTERPLGDRIPVQRQVIGGGPPHTPLAGGPGPSKKARAIMERVGRRKVNPKAQLLARTAEVRRLIIRRRFHSRYVDLGPDQGTQGRGIQQTHEERVDETRLSNNELNKIVGLAYILDMSNICGELVVDVTYRELAVTGRYGIPAARCFFSKRPSRKRGCRNNLGFLETVVEVQKMLSAKSRELIVHAKSAKSIKYGTCDPAWLLCTSVDNPTPEFRAQEGKNQKVSRFHRELVTLFNRELVGPSSSRLATHRSRALRMGRTALDPASKAANRRAALQRYAEKKRDDLREAARLRMQRLRAHRPEEEVADSREKARVSSQKYRERPQNSNDGGARQRSAKDVEAKNRPTPQRPKAKRLVKPQNSNDGGAQQRSAKPQRPKAKHLVKHGSTAGKDVSALDSEEQSSALASRTSITRPAPPSPLPPSSPPSLSPSPSPPPLPFPSSPWRSPEPKTTKKLKSNAGTPLNPWSSRRPRYDPNAVITPNQKRCRALRRSGLEDDNGEDSDADLPPGFCGCDSTFCQRLHKNESQNRKDWKRFHLENPDC</sequence>
<feature type="compositionally biased region" description="Acidic residues" evidence="1">
    <location>
        <begin position="817"/>
        <end position="826"/>
    </location>
</feature>
<dbReference type="AlphaFoldDB" id="A0AAD6WU34"/>
<protein>
    <submittedName>
        <fullName evidence="2">Uncharacterized protein</fullName>
    </submittedName>
</protein>
<evidence type="ECO:0000313" key="2">
    <source>
        <dbReference type="EMBL" id="KAJ7027248.1"/>
    </source>
</evidence>
<evidence type="ECO:0000256" key="1">
    <source>
        <dbReference type="SAM" id="MobiDB-lite"/>
    </source>
</evidence>
<evidence type="ECO:0000313" key="3">
    <source>
        <dbReference type="Proteomes" id="UP001218188"/>
    </source>
</evidence>
<feature type="compositionally biased region" description="Polar residues" evidence="1">
    <location>
        <begin position="723"/>
        <end position="734"/>
    </location>
</feature>
<feature type="region of interest" description="Disordered" evidence="1">
    <location>
        <begin position="619"/>
        <end position="828"/>
    </location>
</feature>
<proteinExistence type="predicted"/>
<dbReference type="Proteomes" id="UP001218188">
    <property type="component" value="Unassembled WGS sequence"/>
</dbReference>
<gene>
    <name evidence="2" type="ORF">C8F04DRAFT_1189685</name>
</gene>
<keyword evidence="3" id="KW-1185">Reference proteome</keyword>
<feature type="compositionally biased region" description="Polar residues" evidence="1">
    <location>
        <begin position="681"/>
        <end position="694"/>
    </location>
</feature>